<accession>A0A6J1D3X2</accession>
<proteinExistence type="predicted"/>
<dbReference type="GeneID" id="111017032"/>
<gene>
    <name evidence="3" type="primary">LOC111017032</name>
</gene>
<feature type="domain" description="NAD(P)-binding" evidence="1">
    <location>
        <begin position="106"/>
        <end position="266"/>
    </location>
</feature>
<reference evidence="3" key="1">
    <citation type="submission" date="2025-08" db="UniProtKB">
        <authorList>
            <consortium name="RefSeq"/>
        </authorList>
    </citation>
    <scope>IDENTIFICATION</scope>
    <source>
        <strain evidence="3">OHB3-1</strain>
    </source>
</reference>
<evidence type="ECO:0000259" key="1">
    <source>
        <dbReference type="Pfam" id="PF13460"/>
    </source>
</evidence>
<evidence type="ECO:0000313" key="2">
    <source>
        <dbReference type="Proteomes" id="UP000504603"/>
    </source>
</evidence>
<protein>
    <submittedName>
        <fullName evidence="3">Uncharacterized protein At5g02240</fullName>
    </submittedName>
</protein>
<dbReference type="InterPro" id="IPR016040">
    <property type="entry name" value="NAD(P)-bd_dom"/>
</dbReference>
<name>A0A6J1D3X2_MOMCH</name>
<dbReference type="OrthoDB" id="2019800at2759"/>
<dbReference type="PANTHER" id="PTHR47869">
    <property type="entry name" value="OS03G0410700 PROTEIN"/>
    <property type="match status" value="1"/>
</dbReference>
<dbReference type="GO" id="GO:0009507">
    <property type="term" value="C:chloroplast"/>
    <property type="evidence" value="ECO:0007669"/>
    <property type="project" value="TreeGrafter"/>
</dbReference>
<dbReference type="SUPFAM" id="SSF51735">
    <property type="entry name" value="NAD(P)-binding Rossmann-fold domains"/>
    <property type="match status" value="1"/>
</dbReference>
<dbReference type="AlphaFoldDB" id="A0A6J1D3X2"/>
<dbReference type="Proteomes" id="UP000504603">
    <property type="component" value="Unplaced"/>
</dbReference>
<dbReference type="KEGG" id="mcha:111017032"/>
<organism evidence="2 3">
    <name type="scientific">Momordica charantia</name>
    <name type="common">Bitter gourd</name>
    <name type="synonym">Balsam pear</name>
    <dbReference type="NCBI Taxonomy" id="3673"/>
    <lineage>
        <taxon>Eukaryota</taxon>
        <taxon>Viridiplantae</taxon>
        <taxon>Streptophyta</taxon>
        <taxon>Embryophyta</taxon>
        <taxon>Tracheophyta</taxon>
        <taxon>Spermatophyta</taxon>
        <taxon>Magnoliopsida</taxon>
        <taxon>eudicotyledons</taxon>
        <taxon>Gunneridae</taxon>
        <taxon>Pentapetalae</taxon>
        <taxon>rosids</taxon>
        <taxon>fabids</taxon>
        <taxon>Cucurbitales</taxon>
        <taxon>Cucurbitaceae</taxon>
        <taxon>Momordiceae</taxon>
        <taxon>Momordica</taxon>
    </lineage>
</organism>
<dbReference type="InterPro" id="IPR036291">
    <property type="entry name" value="NAD(P)-bd_dom_sf"/>
</dbReference>
<dbReference type="Gene3D" id="3.40.50.720">
    <property type="entry name" value="NAD(P)-binding Rossmann-like Domain"/>
    <property type="match status" value="1"/>
</dbReference>
<dbReference type="FunFam" id="3.40.50.720:FF:000435">
    <property type="entry name" value="NAD(P)-binding Rossmann-fold superfamily protein"/>
    <property type="match status" value="1"/>
</dbReference>
<keyword evidence="2" id="KW-1185">Reference proteome</keyword>
<evidence type="ECO:0000313" key="3">
    <source>
        <dbReference type="RefSeq" id="XP_022148368.1"/>
    </source>
</evidence>
<dbReference type="PANTHER" id="PTHR47869:SF2">
    <property type="entry name" value="OS03G0410700 PROTEIN"/>
    <property type="match status" value="1"/>
</dbReference>
<dbReference type="Pfam" id="PF13460">
    <property type="entry name" value="NAD_binding_10"/>
    <property type="match status" value="1"/>
</dbReference>
<sequence>MVSSLLLHSIAPTPFVELNSISKWQSSSPIFFVSKTHERLRCFAKKKIGFMDQILDYIEGGPKLRKWYGAPDLVSKDGSVLKDEDEYTEDDAIRDAVLVTDGDTEMGQMVILSLIVKKTRVKALVKDKQAALEAFGLYVEPVAGDIKDEPSLKKALREVRTIICPKEGFLSNAGSLKGVQHIVLLSQLSVYKSASGIQALVKGNARKLAEQDESVLVASGIPYTIVRAGLLQDTPGGNQGFSFEEGCAATGTLSKEDAAFICVEATDAVPKGGFAFEVANGNEQVSDWKGFLAKLLEKTEQPQ</sequence>
<dbReference type="RefSeq" id="XP_022148368.1">
    <property type="nucleotide sequence ID" value="XM_022292676.1"/>
</dbReference>